<evidence type="ECO:0000313" key="6">
    <source>
        <dbReference type="Proteomes" id="UP000185612"/>
    </source>
</evidence>
<name>A0A1Q5PU63_9ACTO</name>
<dbReference type="STRING" id="52770.BSZ40_09455"/>
<evidence type="ECO:0000259" key="4">
    <source>
        <dbReference type="SMART" id="SM00861"/>
    </source>
</evidence>
<dbReference type="OrthoDB" id="3457658at2"/>
<gene>
    <name evidence="5" type="ORF">BSZ40_09455</name>
</gene>
<dbReference type="Gene3D" id="3.40.50.920">
    <property type="match status" value="1"/>
</dbReference>
<keyword evidence="2" id="KW-0560">Oxidoreductase</keyword>
<dbReference type="EMBL" id="MQVS01000010">
    <property type="protein sequence ID" value="OKL51121.1"/>
    <property type="molecule type" value="Genomic_DNA"/>
</dbReference>
<dbReference type="FunCoup" id="A0A1Q5PU63">
    <property type="interactions" value="192"/>
</dbReference>
<dbReference type="RefSeq" id="WP_073825692.1">
    <property type="nucleotide sequence ID" value="NZ_MQVS01000010.1"/>
</dbReference>
<dbReference type="PANTHER" id="PTHR43257">
    <property type="entry name" value="PYRUVATE DEHYDROGENASE E1 COMPONENT BETA SUBUNIT"/>
    <property type="match status" value="1"/>
</dbReference>
<keyword evidence="6" id="KW-1185">Reference proteome</keyword>
<dbReference type="InterPro" id="IPR033248">
    <property type="entry name" value="Transketolase_C"/>
</dbReference>
<evidence type="ECO:0000256" key="3">
    <source>
        <dbReference type="ARBA" id="ARBA00023052"/>
    </source>
</evidence>
<dbReference type="InterPro" id="IPR029061">
    <property type="entry name" value="THDP-binding"/>
</dbReference>
<organism evidence="5 6">
    <name type="scientific">Buchananella hordeovulneris</name>
    <dbReference type="NCBI Taxonomy" id="52770"/>
    <lineage>
        <taxon>Bacteria</taxon>
        <taxon>Bacillati</taxon>
        <taxon>Actinomycetota</taxon>
        <taxon>Actinomycetes</taxon>
        <taxon>Actinomycetales</taxon>
        <taxon>Actinomycetaceae</taxon>
        <taxon>Buchananella</taxon>
    </lineage>
</organism>
<reference evidence="6" key="1">
    <citation type="submission" date="2016-12" db="EMBL/GenBank/DDBJ databases">
        <authorList>
            <person name="Meng X."/>
        </authorList>
    </citation>
    <scope>NUCLEOTIDE SEQUENCE [LARGE SCALE GENOMIC DNA]</scope>
    <source>
        <strain evidence="6">DSM 20732</strain>
    </source>
</reference>
<protein>
    <submittedName>
        <fullName evidence="5">Alpha-ketoacid dehydrogenase subunit beta</fullName>
    </submittedName>
</protein>
<dbReference type="InterPro" id="IPR009014">
    <property type="entry name" value="Transketo_C/PFOR_II"/>
</dbReference>
<dbReference type="Proteomes" id="UP000185612">
    <property type="component" value="Unassembled WGS sequence"/>
</dbReference>
<dbReference type="GO" id="GO:0016491">
    <property type="term" value="F:oxidoreductase activity"/>
    <property type="evidence" value="ECO:0007669"/>
    <property type="project" value="UniProtKB-KW"/>
</dbReference>
<proteinExistence type="predicted"/>
<dbReference type="CDD" id="cd07036">
    <property type="entry name" value="TPP_PYR_E1-PDHc-beta_like"/>
    <property type="match status" value="1"/>
</dbReference>
<dbReference type="InterPro" id="IPR005475">
    <property type="entry name" value="Transketolase-like_Pyr-bd"/>
</dbReference>
<dbReference type="FunFam" id="3.40.50.970:FF:000001">
    <property type="entry name" value="Pyruvate dehydrogenase E1 beta subunit"/>
    <property type="match status" value="1"/>
</dbReference>
<dbReference type="InParanoid" id="A0A1Q5PU63"/>
<keyword evidence="3" id="KW-0786">Thiamine pyrophosphate</keyword>
<dbReference type="Gene3D" id="3.40.50.970">
    <property type="match status" value="1"/>
</dbReference>
<accession>A0A1Q5PU63</accession>
<dbReference type="PANTHER" id="PTHR43257:SF2">
    <property type="entry name" value="PYRUVATE DEHYDROGENASE E1 COMPONENT SUBUNIT BETA"/>
    <property type="match status" value="1"/>
</dbReference>
<dbReference type="Pfam" id="PF02780">
    <property type="entry name" value="Transketolase_C"/>
    <property type="match status" value="1"/>
</dbReference>
<dbReference type="AlphaFoldDB" id="A0A1Q5PU63"/>
<evidence type="ECO:0000313" key="5">
    <source>
        <dbReference type="EMBL" id="OKL51121.1"/>
    </source>
</evidence>
<comment type="cofactor">
    <cofactor evidence="1">
        <name>thiamine diphosphate</name>
        <dbReference type="ChEBI" id="CHEBI:58937"/>
    </cofactor>
</comment>
<evidence type="ECO:0000256" key="2">
    <source>
        <dbReference type="ARBA" id="ARBA00023002"/>
    </source>
</evidence>
<sequence>MTRQTLTMVGAINAALALALAEDPHTILLGEDIGQLGGVFRVTDGLQARFGAERVRDTPLAEAGIVGTAIGMAQGGYRPVVEIQFDGFVFPAFNQITTQLAKMQQRTGGAMQMPVTIRIPFAGGIGAVEHHSESPEVYFMHTPGLRVITPGCVQDAFTMTYQAIMSPDPVILLEPKARYWDKAEVDTTRPDISPEALAYGLHSARVVRPGSDITLVAYGPMVRTALAAAAVLAEEGKEAEVVDLRSLNPLDVPTLVASAQKTGRVVVMHEASTFAGPGAEIAAAITEGAFTHLYAPVARVGGFHTPYPPAKHEHAWLPSLDRVLDAVDRTLQ</sequence>
<evidence type="ECO:0000256" key="1">
    <source>
        <dbReference type="ARBA" id="ARBA00001964"/>
    </source>
</evidence>
<dbReference type="Pfam" id="PF02779">
    <property type="entry name" value="Transket_pyr"/>
    <property type="match status" value="1"/>
</dbReference>
<dbReference type="SUPFAM" id="SSF52518">
    <property type="entry name" value="Thiamin diphosphate-binding fold (THDP-binding)"/>
    <property type="match status" value="1"/>
</dbReference>
<dbReference type="FunFam" id="3.40.50.920:FF:000001">
    <property type="entry name" value="Pyruvate dehydrogenase E1 beta subunit"/>
    <property type="match status" value="1"/>
</dbReference>
<dbReference type="SMART" id="SM00861">
    <property type="entry name" value="Transket_pyr"/>
    <property type="match status" value="1"/>
</dbReference>
<comment type="caution">
    <text evidence="5">The sequence shown here is derived from an EMBL/GenBank/DDBJ whole genome shotgun (WGS) entry which is preliminary data.</text>
</comment>
<dbReference type="SUPFAM" id="SSF52922">
    <property type="entry name" value="TK C-terminal domain-like"/>
    <property type="match status" value="1"/>
</dbReference>
<feature type="domain" description="Transketolase-like pyrimidine-binding" evidence="4">
    <location>
        <begin position="6"/>
        <end position="181"/>
    </location>
</feature>
<dbReference type="GO" id="GO:0000287">
    <property type="term" value="F:magnesium ion binding"/>
    <property type="evidence" value="ECO:0007669"/>
    <property type="project" value="UniProtKB-ARBA"/>
</dbReference>